<protein>
    <recommendedName>
        <fullName evidence="3">Lipoprotein</fullName>
    </recommendedName>
</protein>
<dbReference type="OrthoDB" id="5450120at2"/>
<keyword evidence="2" id="KW-1185">Reference proteome</keyword>
<name>A0A3N6MMC3_9BURK</name>
<comment type="caution">
    <text evidence="1">The sequence shown here is derived from an EMBL/GenBank/DDBJ whole genome shotgun (WGS) entry which is preliminary data.</text>
</comment>
<evidence type="ECO:0000313" key="1">
    <source>
        <dbReference type="EMBL" id="RQH04984.1"/>
    </source>
</evidence>
<organism evidence="1 2">
    <name type="scientific">Paraburkholderia dinghuensis</name>
    <dbReference type="NCBI Taxonomy" id="2305225"/>
    <lineage>
        <taxon>Bacteria</taxon>
        <taxon>Pseudomonadati</taxon>
        <taxon>Pseudomonadota</taxon>
        <taxon>Betaproteobacteria</taxon>
        <taxon>Burkholderiales</taxon>
        <taxon>Burkholderiaceae</taxon>
        <taxon>Paraburkholderia</taxon>
    </lineage>
</organism>
<sequence>MSLVACGKDNGASTSQVAEKKFPGYQRVGTSGDAAQLWFNPSDIARNGSSYVVHTLKTFPDGYARFDVVTNCRDATKRLGGTQYRADGTADKDYPGNDEAVSAKSEPGMAELMSTACGVAMASRSIQGEFNVPAALELLYGPYDAQSKTASWSDAAVPSDLPWRENLQLSDGKPLAVTGMATFVLSEGGQEKKVLVTNAVPVDGGCHACTGLLGVAIFRKDGNAWKIDSSQPYVASMGTTGSVGSRFEWAPAGDGKYALIVSGGDTHQGYQTAYMNAFVRGKDGNFVSIVDDGDTGVSDTESVDVKTSFVKGKDPAHYDIKVAFSYSIPGQADYVADHIYQYSGDKYVLVKKDDPPKVIAADGASEGGAAQGGTSTTAAYSAGGYSKASSQPAAASPSFDCQKAKSDAERLICSDAGLASQDVALASLFEQAKAAVTDKAGFRERVRQQWNYRESACHDRECLVRWYVAQHEFLSEVAQTGRLD</sequence>
<dbReference type="AlphaFoldDB" id="A0A3N6MMC3"/>
<proteinExistence type="predicted"/>
<evidence type="ECO:0008006" key="3">
    <source>
        <dbReference type="Google" id="ProtNLM"/>
    </source>
</evidence>
<reference evidence="1 2" key="1">
    <citation type="submission" date="2018-11" db="EMBL/GenBank/DDBJ databases">
        <title>Paraburkholderia sp. DHOA04, isolated from soil.</title>
        <authorList>
            <person name="Gao Z.-H."/>
            <person name="Qiu L.-H."/>
            <person name="Fu J.-C."/>
        </authorList>
    </citation>
    <scope>NUCLEOTIDE SEQUENCE [LARGE SCALE GENOMIC DNA]</scope>
    <source>
        <strain evidence="1 2">DHOA04</strain>
    </source>
</reference>
<dbReference type="EMBL" id="RQIS01000011">
    <property type="protein sequence ID" value="RQH04984.1"/>
    <property type="molecule type" value="Genomic_DNA"/>
</dbReference>
<dbReference type="Proteomes" id="UP000272778">
    <property type="component" value="Unassembled WGS sequence"/>
</dbReference>
<gene>
    <name evidence="1" type="ORF">D1Y85_16360</name>
</gene>
<accession>A0A3N6MMC3</accession>
<evidence type="ECO:0000313" key="2">
    <source>
        <dbReference type="Proteomes" id="UP000272778"/>
    </source>
</evidence>
<dbReference type="RefSeq" id="WP_124152118.1">
    <property type="nucleotide sequence ID" value="NZ_RQIS01000011.1"/>
</dbReference>